<evidence type="ECO:0000313" key="1">
    <source>
        <dbReference type="EMBL" id="QQD74203.1"/>
    </source>
</evidence>
<gene>
    <name evidence="1" type="ORF">H2515_05600</name>
</gene>
<dbReference type="Pfam" id="PF09720">
    <property type="entry name" value="Unstab_antitox"/>
    <property type="match status" value="1"/>
</dbReference>
<dbReference type="InterPro" id="IPR013406">
    <property type="entry name" value="CHP02574_addiction_mod"/>
</dbReference>
<organism evidence="1 2">
    <name type="scientific">Acidithiobacillus ferrivorans</name>
    <dbReference type="NCBI Taxonomy" id="160808"/>
    <lineage>
        <taxon>Bacteria</taxon>
        <taxon>Pseudomonadati</taxon>
        <taxon>Pseudomonadota</taxon>
        <taxon>Acidithiobacillia</taxon>
        <taxon>Acidithiobacillales</taxon>
        <taxon>Acidithiobacillaceae</taxon>
        <taxon>Acidithiobacillus</taxon>
    </lineage>
</organism>
<name>A0A7T4WGI9_9PROT</name>
<sequence length="57" mass="6418">MIESLWDSLCQQPANIPSPVWHGEILVQRENALRQGSDHFSAWDTAKANIRNASAKE</sequence>
<dbReference type="Proteomes" id="UP000595420">
    <property type="component" value="Chromosome"/>
</dbReference>
<evidence type="ECO:0000313" key="2">
    <source>
        <dbReference type="Proteomes" id="UP000595420"/>
    </source>
</evidence>
<protein>
    <submittedName>
        <fullName evidence="1">Addiction module protein</fullName>
    </submittedName>
</protein>
<reference evidence="1 2" key="1">
    <citation type="submission" date="2020-07" db="EMBL/GenBank/DDBJ databases">
        <title>Complete genome sequence analysis of Acidithiobacillus ferrivorans XJFY6S-08 reveals extreme environmental adaptation to alpine acid mine drainage.</title>
        <authorList>
            <person name="Yan L."/>
            <person name="Ni Y."/>
        </authorList>
    </citation>
    <scope>NUCLEOTIDE SEQUENCE [LARGE SCALE GENOMIC DNA]</scope>
    <source>
        <strain evidence="1 2">XJFY6S-08</strain>
    </source>
</reference>
<proteinExistence type="predicted"/>
<accession>A0A7T4WGI9</accession>
<dbReference type="AlphaFoldDB" id="A0A7T4WGI9"/>
<dbReference type="EMBL" id="CP059488">
    <property type="protein sequence ID" value="QQD74203.1"/>
    <property type="molecule type" value="Genomic_DNA"/>
</dbReference>